<dbReference type="PANTHER" id="PTHR30383:SF24">
    <property type="entry name" value="THIOESTERASE 1_PROTEASE 1_LYSOPHOSPHOLIPASE L1"/>
    <property type="match status" value="1"/>
</dbReference>
<name>A0ABX1SZQ8_PELUQ</name>
<dbReference type="Pfam" id="PF13472">
    <property type="entry name" value="Lipase_GDSL_2"/>
    <property type="match status" value="1"/>
</dbReference>
<dbReference type="Proteomes" id="UP001166004">
    <property type="component" value="Unassembled WGS sequence"/>
</dbReference>
<dbReference type="InterPro" id="IPR051532">
    <property type="entry name" value="Ester_Hydrolysis_Enzymes"/>
</dbReference>
<dbReference type="InterPro" id="IPR036514">
    <property type="entry name" value="SGNH_hydro_sf"/>
</dbReference>
<reference evidence="2 3" key="1">
    <citation type="submission" date="2019-07" db="EMBL/GenBank/DDBJ databases">
        <title>SAR11 Genome Evolution.</title>
        <authorList>
            <person name="Giovannoni S."/>
        </authorList>
    </citation>
    <scope>NUCLEOTIDE SEQUENCE [LARGE SCALE GENOMIC DNA]</scope>
    <source>
        <strain evidence="2 3">HTCC9565</strain>
    </source>
</reference>
<feature type="domain" description="SGNH hydrolase-type esterase" evidence="1">
    <location>
        <begin position="2"/>
        <end position="154"/>
    </location>
</feature>
<protein>
    <submittedName>
        <fullName evidence="2">Acyl-CoA thioesterase-1</fullName>
    </submittedName>
</protein>
<accession>A0ABX1SZQ8</accession>
<comment type="caution">
    <text evidence="2">The sequence shown here is derived from an EMBL/GenBank/DDBJ whole genome shotgun (WGS) entry which is preliminary data.</text>
</comment>
<dbReference type="InterPro" id="IPR013830">
    <property type="entry name" value="SGNH_hydro"/>
</dbReference>
<dbReference type="EMBL" id="LANA01000001">
    <property type="protein sequence ID" value="NMN67332.1"/>
    <property type="molecule type" value="Genomic_DNA"/>
</dbReference>
<sequence length="173" mass="18980">MAGYGLDNEYHLSVVLQEKLISEGYKIEVVNGSVSGSTSSGGVNRVEWTLSEPNIDLVILGLGANDMLRGIQPKETKNNLEKIIKTAQNKNIKVILAGMIAPTSYGLEYKSSFDKIYSDLSKQYNLPLIPFLLEGVALKPDLNLSDGMHPNEKGTIIISKTLQEMILKNILSN</sequence>
<keyword evidence="3" id="KW-1185">Reference proteome</keyword>
<evidence type="ECO:0000313" key="3">
    <source>
        <dbReference type="Proteomes" id="UP001166004"/>
    </source>
</evidence>
<proteinExistence type="predicted"/>
<organism evidence="2 3">
    <name type="scientific">Pelagibacter ubique</name>
    <dbReference type="NCBI Taxonomy" id="198252"/>
    <lineage>
        <taxon>Bacteria</taxon>
        <taxon>Pseudomonadati</taxon>
        <taxon>Pseudomonadota</taxon>
        <taxon>Alphaproteobacteria</taxon>
        <taxon>Candidatus Pelagibacterales</taxon>
        <taxon>Candidatus Pelagibacteraceae</taxon>
        <taxon>Candidatus Pelagibacter</taxon>
    </lineage>
</organism>
<dbReference type="CDD" id="cd01822">
    <property type="entry name" value="Lysophospholipase_L1_like"/>
    <property type="match status" value="1"/>
</dbReference>
<dbReference type="Gene3D" id="3.40.50.1110">
    <property type="entry name" value="SGNH hydrolase"/>
    <property type="match status" value="1"/>
</dbReference>
<dbReference type="SUPFAM" id="SSF52266">
    <property type="entry name" value="SGNH hydrolase"/>
    <property type="match status" value="1"/>
</dbReference>
<gene>
    <name evidence="2" type="ORF">VP91_00004750</name>
</gene>
<dbReference type="PANTHER" id="PTHR30383">
    <property type="entry name" value="THIOESTERASE 1/PROTEASE 1/LYSOPHOSPHOLIPASE L1"/>
    <property type="match status" value="1"/>
</dbReference>
<evidence type="ECO:0000259" key="1">
    <source>
        <dbReference type="Pfam" id="PF13472"/>
    </source>
</evidence>
<evidence type="ECO:0000313" key="2">
    <source>
        <dbReference type="EMBL" id="NMN67332.1"/>
    </source>
</evidence>